<proteinExistence type="predicted"/>
<dbReference type="EMBL" id="KB744477">
    <property type="protein sequence ID" value="EOA94987.1"/>
    <property type="molecule type" value="Genomic_DNA"/>
</dbReference>
<evidence type="ECO:0000313" key="1">
    <source>
        <dbReference type="EMBL" id="EOA94987.1"/>
    </source>
</evidence>
<sequence length="586" mass="65362">MLQNKYYINQIPQQPQHRALQLEPSSFLAPHFEATCDSKPACELKSTALIEDVHLQKQSDVLLLLQRFHVIHTPRHTANITVLFKVSSLSTLTTLTHILQTITGFAHLLKLNRPSKYSNFLSHHYLFTRLFGKDHRNSKAIGEPGRGEASSLSLTMINQTSQDISETEKMPFEHDHWKSQRTTMPLTTSNQLLQIYKRHRKKTEAAFKRAIWPRQGLSSKITQSKQKAASPHRCELFVLYSTDKVGEGVHRCKRIRHRPRTALSSVVPSGRGARLDPASRWACGSALLPGLGDLPCTLQLASCLSPVVLSSHTWRELLNAVLAGLATNKSGNQRQVQTRPRVFLIVLLLHGFKLSSNVSGTERKAAALCYCCHGYCCFSGSLQAFLYRHTQPSGNPLKPMTGLIQRHSDHIGKLPGNPWGALCTTGRRNHTRDTQKTKSAVLPTGGLLTDVLVIGSLTPSSNPFQADPETRALRLLWSWQSLPDITQQLRLSGIVTEYCTANQPIIPISTIKFNILPFMERHIVFMFPTSTDASNNKTLLTFPGLADAWIVLLTLLIFPGPADAWIVLFPPLMTAKEVTAELPRVS</sequence>
<accession>R0L412</accession>
<keyword evidence="2" id="KW-1185">Reference proteome</keyword>
<evidence type="ECO:0000313" key="2">
    <source>
        <dbReference type="Proteomes" id="UP000296049"/>
    </source>
</evidence>
<name>R0L412_ANAPL</name>
<gene>
    <name evidence="1" type="ORF">Anapl_07767</name>
</gene>
<dbReference type="Proteomes" id="UP000296049">
    <property type="component" value="Unassembled WGS sequence"/>
</dbReference>
<dbReference type="AlphaFoldDB" id="R0L412"/>
<organism evidence="1 2">
    <name type="scientific">Anas platyrhynchos</name>
    <name type="common">Mallard</name>
    <name type="synonym">Anas boschas</name>
    <dbReference type="NCBI Taxonomy" id="8839"/>
    <lineage>
        <taxon>Eukaryota</taxon>
        <taxon>Metazoa</taxon>
        <taxon>Chordata</taxon>
        <taxon>Craniata</taxon>
        <taxon>Vertebrata</taxon>
        <taxon>Euteleostomi</taxon>
        <taxon>Archelosauria</taxon>
        <taxon>Archosauria</taxon>
        <taxon>Dinosauria</taxon>
        <taxon>Saurischia</taxon>
        <taxon>Theropoda</taxon>
        <taxon>Coelurosauria</taxon>
        <taxon>Aves</taxon>
        <taxon>Neognathae</taxon>
        <taxon>Galloanserae</taxon>
        <taxon>Anseriformes</taxon>
        <taxon>Anatidae</taxon>
        <taxon>Anatinae</taxon>
        <taxon>Anas</taxon>
    </lineage>
</organism>
<reference evidence="2" key="1">
    <citation type="journal article" date="2013" name="Nat. Genet.">
        <title>The duck genome and transcriptome provide insight into an avian influenza virus reservoir species.</title>
        <authorList>
            <person name="Huang Y."/>
            <person name="Li Y."/>
            <person name="Burt D.W."/>
            <person name="Chen H."/>
            <person name="Zhang Y."/>
            <person name="Qian W."/>
            <person name="Kim H."/>
            <person name="Gan S."/>
            <person name="Zhao Y."/>
            <person name="Li J."/>
            <person name="Yi K."/>
            <person name="Feng H."/>
            <person name="Zhu P."/>
            <person name="Li B."/>
            <person name="Liu Q."/>
            <person name="Fairley S."/>
            <person name="Magor K.E."/>
            <person name="Du Z."/>
            <person name="Hu X."/>
            <person name="Goodman L."/>
            <person name="Tafer H."/>
            <person name="Vignal A."/>
            <person name="Lee T."/>
            <person name="Kim K.W."/>
            <person name="Sheng Z."/>
            <person name="An Y."/>
            <person name="Searle S."/>
            <person name="Herrero J."/>
            <person name="Groenen M.A."/>
            <person name="Crooijmans R.P."/>
            <person name="Faraut T."/>
            <person name="Cai Q."/>
            <person name="Webster R.G."/>
            <person name="Aldridge J.R."/>
            <person name="Warren W.C."/>
            <person name="Bartschat S."/>
            <person name="Kehr S."/>
            <person name="Marz M."/>
            <person name="Stadler P.F."/>
            <person name="Smith J."/>
            <person name="Kraus R.H."/>
            <person name="Zhao Y."/>
            <person name="Ren L."/>
            <person name="Fei J."/>
            <person name="Morisson M."/>
            <person name="Kaiser P."/>
            <person name="Griffin D.K."/>
            <person name="Rao M."/>
            <person name="Pitel F."/>
            <person name="Wang J."/>
            <person name="Li N."/>
        </authorList>
    </citation>
    <scope>NUCLEOTIDE SEQUENCE [LARGE SCALE GENOMIC DNA]</scope>
</reference>
<protein>
    <submittedName>
        <fullName evidence="1">Uncharacterized protein</fullName>
    </submittedName>
</protein>